<feature type="binding site" evidence="9">
    <location>
        <position position="207"/>
    </location>
    <ligand>
        <name>ATP</name>
        <dbReference type="ChEBI" id="CHEBI:30616"/>
    </ligand>
</feature>
<comment type="subunit">
    <text evidence="3 9">Monomer.</text>
</comment>
<dbReference type="GO" id="GO:0016301">
    <property type="term" value="F:kinase activity"/>
    <property type="evidence" value="ECO:0007669"/>
    <property type="project" value="UniProtKB-KW"/>
</dbReference>
<comment type="similarity">
    <text evidence="2 9 10">Belongs to the phosphoglycerate kinase family.</text>
</comment>
<feature type="binding site" evidence="9">
    <location>
        <begin position="27"/>
        <end position="29"/>
    </location>
    <ligand>
        <name>substrate</name>
    </ligand>
</feature>
<evidence type="ECO:0000256" key="3">
    <source>
        <dbReference type="ARBA" id="ARBA00011245"/>
    </source>
</evidence>
<organism evidence="11 12">
    <name type="scientific">Novosphingobium organovorum</name>
    <dbReference type="NCBI Taxonomy" id="2930092"/>
    <lineage>
        <taxon>Bacteria</taxon>
        <taxon>Pseudomonadati</taxon>
        <taxon>Pseudomonadota</taxon>
        <taxon>Alphaproteobacteria</taxon>
        <taxon>Sphingomonadales</taxon>
        <taxon>Sphingomonadaceae</taxon>
        <taxon>Novosphingobium</taxon>
    </lineage>
</organism>
<dbReference type="Pfam" id="PF00162">
    <property type="entry name" value="PGK"/>
    <property type="match status" value="1"/>
</dbReference>
<evidence type="ECO:0000256" key="9">
    <source>
        <dbReference type="HAMAP-Rule" id="MF_00145"/>
    </source>
</evidence>
<dbReference type="Gene3D" id="3.40.50.1260">
    <property type="entry name" value="Phosphoglycerate kinase, N-terminal domain"/>
    <property type="match status" value="2"/>
</dbReference>
<dbReference type="EC" id="2.7.2.3" evidence="4 9"/>
<keyword evidence="9" id="KW-0324">Glycolysis</keyword>
<feature type="binding site" evidence="9">
    <location>
        <position position="157"/>
    </location>
    <ligand>
        <name>substrate</name>
    </ligand>
</feature>
<feature type="binding site" evidence="9">
    <location>
        <position position="124"/>
    </location>
    <ligand>
        <name>substrate</name>
    </ligand>
</feature>
<gene>
    <name evidence="9" type="primary">pgk</name>
    <name evidence="11" type="ORF">MTR62_02785</name>
</gene>
<proteinExistence type="inferred from homology"/>
<comment type="caution">
    <text evidence="9">Lacks conserved residue(s) required for the propagation of feature annotation.</text>
</comment>
<feature type="binding site" evidence="9">
    <location>
        <begin position="65"/>
        <end position="68"/>
    </location>
    <ligand>
        <name>substrate</name>
    </ligand>
</feature>
<evidence type="ECO:0000256" key="1">
    <source>
        <dbReference type="ARBA" id="ARBA00000642"/>
    </source>
</evidence>
<keyword evidence="7 9" id="KW-0418">Kinase</keyword>
<dbReference type="PIRSF" id="PIRSF000724">
    <property type="entry name" value="Pgk"/>
    <property type="match status" value="1"/>
</dbReference>
<dbReference type="InterPro" id="IPR036043">
    <property type="entry name" value="Phosphoglycerate_kinase_sf"/>
</dbReference>
<dbReference type="SUPFAM" id="SSF53748">
    <property type="entry name" value="Phosphoglycerate kinase"/>
    <property type="match status" value="1"/>
</dbReference>
<evidence type="ECO:0000256" key="10">
    <source>
        <dbReference type="RuleBase" id="RU000532"/>
    </source>
</evidence>
<reference evidence="11" key="1">
    <citation type="submission" date="2022-03" db="EMBL/GenBank/DDBJ databases">
        <title>Identification of a novel bacterium isolated from mangrove sediments.</title>
        <authorList>
            <person name="Pan X."/>
        </authorList>
    </citation>
    <scope>NUCLEOTIDE SEQUENCE</scope>
    <source>
        <strain evidence="11">B1949</strain>
    </source>
</reference>
<evidence type="ECO:0000256" key="5">
    <source>
        <dbReference type="ARBA" id="ARBA00022679"/>
    </source>
</evidence>
<evidence type="ECO:0000256" key="2">
    <source>
        <dbReference type="ARBA" id="ARBA00008982"/>
    </source>
</evidence>
<dbReference type="Proteomes" id="UP001162881">
    <property type="component" value="Unassembled WGS sequence"/>
</dbReference>
<comment type="pathway">
    <text evidence="9">Carbohydrate degradation; glycolysis; pyruvate from D-glyceraldehyde 3-phosphate: step 2/5.</text>
</comment>
<feature type="binding site" evidence="9">
    <location>
        <begin position="360"/>
        <end position="363"/>
    </location>
    <ligand>
        <name>ATP</name>
        <dbReference type="ChEBI" id="CHEBI:30616"/>
    </ligand>
</feature>
<comment type="subcellular location">
    <subcellularLocation>
        <location evidence="9">Cytoplasm</location>
    </subcellularLocation>
</comment>
<evidence type="ECO:0000256" key="6">
    <source>
        <dbReference type="ARBA" id="ARBA00022741"/>
    </source>
</evidence>
<dbReference type="HAMAP" id="MF_00145">
    <property type="entry name" value="Phosphoglyc_kinase"/>
    <property type="match status" value="1"/>
</dbReference>
<keyword evidence="8 9" id="KW-0067">ATP-binding</keyword>
<dbReference type="InterPro" id="IPR001576">
    <property type="entry name" value="Phosphoglycerate_kinase"/>
</dbReference>
<keyword evidence="5 9" id="KW-0808">Transferase</keyword>
<dbReference type="EMBL" id="JALHLF010000005">
    <property type="protein sequence ID" value="MCJ2181638.1"/>
    <property type="molecule type" value="Genomic_DNA"/>
</dbReference>
<comment type="catalytic activity">
    <reaction evidence="1 9 10">
        <text>(2R)-3-phosphoglycerate + ATP = (2R)-3-phospho-glyceroyl phosphate + ADP</text>
        <dbReference type="Rhea" id="RHEA:14801"/>
        <dbReference type="ChEBI" id="CHEBI:30616"/>
        <dbReference type="ChEBI" id="CHEBI:57604"/>
        <dbReference type="ChEBI" id="CHEBI:58272"/>
        <dbReference type="ChEBI" id="CHEBI:456216"/>
        <dbReference type="EC" id="2.7.2.3"/>
    </reaction>
</comment>
<keyword evidence="6 9" id="KW-0547">Nucleotide-binding</keyword>
<comment type="caution">
    <text evidence="11">The sequence shown here is derived from an EMBL/GenBank/DDBJ whole genome shotgun (WGS) entry which is preliminary data.</text>
</comment>
<evidence type="ECO:0000256" key="4">
    <source>
        <dbReference type="ARBA" id="ARBA00013061"/>
    </source>
</evidence>
<feature type="binding site" evidence="9">
    <location>
        <position position="42"/>
    </location>
    <ligand>
        <name>substrate</name>
    </ligand>
</feature>
<evidence type="ECO:0000313" key="11">
    <source>
        <dbReference type="EMBL" id="MCJ2181638.1"/>
    </source>
</evidence>
<accession>A0ABT0B9V4</accession>
<keyword evidence="9" id="KW-0963">Cytoplasm</keyword>
<dbReference type="InterPro" id="IPR015824">
    <property type="entry name" value="Phosphoglycerate_kinase_N"/>
</dbReference>
<sequence>MSAFKTLDDLGDDLGDVAGKVALVRVDLNLPMQDGVVTDETRIRAALPTINDLTAKGAKVLLLAHFGRPKGERNSQMSLSMVVGAVEKVLGKEVMFVPEIAGDVVAQAVGILKSGDVAILENTRFWKGEEKNDPELAKAIAANGDFYVNDAFSAAHRAHATTEGLAHVLPAYAGRSMQAELEALDKALGSPEKPVAALVGGAKVSSKLDVLTHLVKQVDHLMIGGGMANTFLAAKGVDVGKSLCEHDLVDTANAILAAADESGCTVHLPYEVVVSKEFAANPASLRTCNVHEVAADEMILDAGPLAVEALADALKTCRTLVWNGPLGAFEMEPFDAGTVALARTAAALTIEGTLTSVAGGGDTVAALNHAGVAKDFSYISTAGGAFLEWMEGKELPGVAALSA</sequence>
<dbReference type="PANTHER" id="PTHR11406">
    <property type="entry name" value="PHOSPHOGLYCERATE KINASE"/>
    <property type="match status" value="1"/>
</dbReference>
<dbReference type="PRINTS" id="PR00477">
    <property type="entry name" value="PHGLYCKINASE"/>
</dbReference>
<dbReference type="RefSeq" id="WP_244016754.1">
    <property type="nucleotide sequence ID" value="NZ_JALHLF010000005.1"/>
</dbReference>
<protein>
    <recommendedName>
        <fullName evidence="4 9">Phosphoglycerate kinase</fullName>
        <ecNumber evidence="4 9">2.7.2.3</ecNumber>
    </recommendedName>
</protein>
<evidence type="ECO:0000256" key="7">
    <source>
        <dbReference type="ARBA" id="ARBA00022777"/>
    </source>
</evidence>
<dbReference type="PANTHER" id="PTHR11406:SF23">
    <property type="entry name" value="PHOSPHOGLYCERATE KINASE 1, CHLOROPLASTIC-RELATED"/>
    <property type="match status" value="1"/>
</dbReference>
<evidence type="ECO:0000256" key="8">
    <source>
        <dbReference type="ARBA" id="ARBA00022840"/>
    </source>
</evidence>
<keyword evidence="12" id="KW-1185">Reference proteome</keyword>
<evidence type="ECO:0000313" key="12">
    <source>
        <dbReference type="Proteomes" id="UP001162881"/>
    </source>
</evidence>
<feature type="binding site" evidence="9">
    <location>
        <position position="330"/>
    </location>
    <ligand>
        <name>ATP</name>
        <dbReference type="ChEBI" id="CHEBI:30616"/>
    </ligand>
</feature>
<name>A0ABT0B9V4_9SPHN</name>